<dbReference type="RefSeq" id="WP_305450080.1">
    <property type="nucleotide sequence ID" value="NZ_JAUYVO010000001.1"/>
</dbReference>
<evidence type="ECO:0000313" key="2">
    <source>
        <dbReference type="EMBL" id="MDP2521326.1"/>
    </source>
</evidence>
<dbReference type="Pfam" id="PF23876">
    <property type="entry name" value="DUF7230"/>
    <property type="match status" value="1"/>
</dbReference>
<dbReference type="Proteomes" id="UP001177341">
    <property type="component" value="Unassembled WGS sequence"/>
</dbReference>
<name>A0ABT9EQU9_9GAMM</name>
<accession>A0ABT9EQU9</accession>
<keyword evidence="3" id="KW-1185">Reference proteome</keyword>
<feature type="compositionally biased region" description="Basic residues" evidence="1">
    <location>
        <begin position="24"/>
        <end position="38"/>
    </location>
</feature>
<dbReference type="InterPro" id="IPR055654">
    <property type="entry name" value="DUF7230"/>
</dbReference>
<evidence type="ECO:0000313" key="3">
    <source>
        <dbReference type="Proteomes" id="UP001177341"/>
    </source>
</evidence>
<gene>
    <name evidence="2" type="ORF">Q8W30_01980</name>
</gene>
<sequence>MNKTNNLVAKHAVNYQKSAVFKDKKKQFKRGGTRKHKGQQWPVLNGGMAAT</sequence>
<evidence type="ECO:0008006" key="4">
    <source>
        <dbReference type="Google" id="ProtNLM"/>
    </source>
</evidence>
<feature type="region of interest" description="Disordered" evidence="1">
    <location>
        <begin position="24"/>
        <end position="51"/>
    </location>
</feature>
<evidence type="ECO:0000256" key="1">
    <source>
        <dbReference type="SAM" id="MobiDB-lite"/>
    </source>
</evidence>
<comment type="caution">
    <text evidence="2">The sequence shown here is derived from an EMBL/GenBank/DDBJ whole genome shotgun (WGS) entry which is preliminary data.</text>
</comment>
<organism evidence="2 3">
    <name type="scientific">Neptunomonas phycophila</name>
    <dbReference type="NCBI Taxonomy" id="1572645"/>
    <lineage>
        <taxon>Bacteria</taxon>
        <taxon>Pseudomonadati</taxon>
        <taxon>Pseudomonadota</taxon>
        <taxon>Gammaproteobacteria</taxon>
        <taxon>Oceanospirillales</taxon>
        <taxon>Oceanospirillaceae</taxon>
        <taxon>Neptunomonas</taxon>
    </lineage>
</organism>
<proteinExistence type="predicted"/>
<reference evidence="2" key="1">
    <citation type="submission" date="2023-07" db="EMBL/GenBank/DDBJ databases">
        <title>Genome content predicts the carbon catabolic preferences of heterotrophic bacteria.</title>
        <authorList>
            <person name="Gralka M."/>
        </authorList>
    </citation>
    <scope>NUCLEOTIDE SEQUENCE</scope>
    <source>
        <strain evidence="2">5G01</strain>
    </source>
</reference>
<dbReference type="EMBL" id="JAUYVO010000001">
    <property type="protein sequence ID" value="MDP2521326.1"/>
    <property type="molecule type" value="Genomic_DNA"/>
</dbReference>
<protein>
    <recommendedName>
        <fullName evidence="4">Ribosome alternative rescue factor ArfA</fullName>
    </recommendedName>
</protein>